<dbReference type="RefSeq" id="WP_091661325.1">
    <property type="nucleotide sequence ID" value="NZ_LT594323.1"/>
</dbReference>
<evidence type="ECO:0000259" key="9">
    <source>
        <dbReference type="PROSITE" id="PS50928"/>
    </source>
</evidence>
<accession>A0A1A8ZFC1</accession>
<dbReference type="PANTHER" id="PTHR30151">
    <property type="entry name" value="ALKANE SULFONATE ABC TRANSPORTER-RELATED, MEMBRANE SUBUNIT"/>
    <property type="match status" value="1"/>
</dbReference>
<keyword evidence="5 7" id="KW-1133">Transmembrane helix</keyword>
<evidence type="ECO:0000256" key="4">
    <source>
        <dbReference type="ARBA" id="ARBA00022692"/>
    </source>
</evidence>
<feature type="transmembrane region" description="Helical" evidence="7">
    <location>
        <begin position="129"/>
        <end position="158"/>
    </location>
</feature>
<evidence type="ECO:0000256" key="3">
    <source>
        <dbReference type="ARBA" id="ARBA00022475"/>
    </source>
</evidence>
<dbReference type="InterPro" id="IPR035906">
    <property type="entry name" value="MetI-like_sf"/>
</dbReference>
<dbReference type="InterPro" id="IPR000515">
    <property type="entry name" value="MetI-like"/>
</dbReference>
<evidence type="ECO:0000256" key="8">
    <source>
        <dbReference type="SAM" id="MobiDB-lite"/>
    </source>
</evidence>
<gene>
    <name evidence="10" type="ORF">GA0070611_2015</name>
</gene>
<feature type="domain" description="ABC transmembrane type-1" evidence="9">
    <location>
        <begin position="79"/>
        <end position="259"/>
    </location>
</feature>
<evidence type="ECO:0000313" key="10">
    <source>
        <dbReference type="EMBL" id="SBT42536.1"/>
    </source>
</evidence>
<dbReference type="CDD" id="cd06261">
    <property type="entry name" value="TM_PBP2"/>
    <property type="match status" value="1"/>
</dbReference>
<sequence length="276" mass="29329">MSVPTLTGAPPATAAPVPHTRAERPARRWRRAVSPVVLVLGWEAAARAGLLPAEKLPAPSAVLGTGWRLTRDGTLAVHLLDSLTRAGLGLLIGGVLALLLGAVAGLARVGDDVVDPPVQMGRMLPHLGLVPLLIIWVGIGESLKVTLVALGAFFPLYFNTYAGIRDIDERLVEAARSCGLGPAARLRHVVLPGALPALFLGLRLAIGAAWLSLVVGEQVNAQTGVGFLMMEAREFSQTDVVVLGLLIYALLGLLSDLALRWLERRMLTWRRGLRAT</sequence>
<dbReference type="PANTHER" id="PTHR30151:SF38">
    <property type="entry name" value="ALIPHATIC SULFONATES TRANSPORT PERMEASE PROTEIN SSUC-RELATED"/>
    <property type="match status" value="1"/>
</dbReference>
<evidence type="ECO:0000256" key="2">
    <source>
        <dbReference type="ARBA" id="ARBA00022448"/>
    </source>
</evidence>
<dbReference type="PATRIC" id="fig|261654.4.peg.2051"/>
<reference evidence="11" key="1">
    <citation type="submission" date="2016-06" db="EMBL/GenBank/DDBJ databases">
        <authorList>
            <person name="Varghese N."/>
            <person name="Submissions Spin"/>
        </authorList>
    </citation>
    <scope>NUCLEOTIDE SEQUENCE [LARGE SCALE GENOMIC DNA]</scope>
    <source>
        <strain evidence="11">DSM 44815</strain>
    </source>
</reference>
<dbReference type="Pfam" id="PF00528">
    <property type="entry name" value="BPD_transp_1"/>
    <property type="match status" value="1"/>
</dbReference>
<keyword evidence="3" id="KW-1003">Cell membrane</keyword>
<evidence type="ECO:0000256" key="7">
    <source>
        <dbReference type="RuleBase" id="RU363032"/>
    </source>
</evidence>
<dbReference type="Gene3D" id="1.10.3720.10">
    <property type="entry name" value="MetI-like"/>
    <property type="match status" value="1"/>
</dbReference>
<evidence type="ECO:0000256" key="5">
    <source>
        <dbReference type="ARBA" id="ARBA00022989"/>
    </source>
</evidence>
<feature type="transmembrane region" description="Helical" evidence="7">
    <location>
        <begin position="88"/>
        <end position="109"/>
    </location>
</feature>
<protein>
    <submittedName>
        <fullName evidence="10">Sulfonate transport system permease protein</fullName>
    </submittedName>
</protein>
<feature type="compositionally biased region" description="Low complexity" evidence="8">
    <location>
        <begin position="1"/>
        <end position="19"/>
    </location>
</feature>
<proteinExistence type="inferred from homology"/>
<comment type="subcellular location">
    <subcellularLocation>
        <location evidence="1 7">Cell membrane</location>
        <topology evidence="1 7">Multi-pass membrane protein</topology>
    </subcellularLocation>
</comment>
<feature type="transmembrane region" description="Helical" evidence="7">
    <location>
        <begin position="189"/>
        <end position="211"/>
    </location>
</feature>
<evidence type="ECO:0000256" key="6">
    <source>
        <dbReference type="ARBA" id="ARBA00023136"/>
    </source>
</evidence>
<dbReference type="Proteomes" id="UP000199385">
    <property type="component" value="Chromosome I"/>
</dbReference>
<dbReference type="OrthoDB" id="9796361at2"/>
<keyword evidence="2 7" id="KW-0813">Transport</keyword>
<dbReference type="GO" id="GO:0042918">
    <property type="term" value="P:alkanesulfonate transmembrane transport"/>
    <property type="evidence" value="ECO:0007669"/>
    <property type="project" value="UniProtKB-ARBA"/>
</dbReference>
<keyword evidence="6 7" id="KW-0472">Membrane</keyword>
<evidence type="ECO:0000313" key="11">
    <source>
        <dbReference type="Proteomes" id="UP000199385"/>
    </source>
</evidence>
<dbReference type="STRING" id="261654.GA0070611_2015"/>
<dbReference type="GO" id="GO:0005886">
    <property type="term" value="C:plasma membrane"/>
    <property type="evidence" value="ECO:0007669"/>
    <property type="project" value="UniProtKB-SubCell"/>
</dbReference>
<evidence type="ECO:0000256" key="1">
    <source>
        <dbReference type="ARBA" id="ARBA00004651"/>
    </source>
</evidence>
<keyword evidence="4 7" id="KW-0812">Transmembrane</keyword>
<keyword evidence="11" id="KW-1185">Reference proteome</keyword>
<organism evidence="10 11">
    <name type="scientific">Micromonospora auratinigra</name>
    <dbReference type="NCBI Taxonomy" id="261654"/>
    <lineage>
        <taxon>Bacteria</taxon>
        <taxon>Bacillati</taxon>
        <taxon>Actinomycetota</taxon>
        <taxon>Actinomycetes</taxon>
        <taxon>Micromonosporales</taxon>
        <taxon>Micromonosporaceae</taxon>
        <taxon>Micromonospora</taxon>
    </lineage>
</organism>
<comment type="similarity">
    <text evidence="7">Belongs to the binding-protein-dependent transport system permease family.</text>
</comment>
<dbReference type="SUPFAM" id="SSF161098">
    <property type="entry name" value="MetI-like"/>
    <property type="match status" value="1"/>
</dbReference>
<dbReference type="EMBL" id="LT594323">
    <property type="protein sequence ID" value="SBT42536.1"/>
    <property type="molecule type" value="Genomic_DNA"/>
</dbReference>
<feature type="region of interest" description="Disordered" evidence="8">
    <location>
        <begin position="1"/>
        <end position="26"/>
    </location>
</feature>
<dbReference type="PROSITE" id="PS50928">
    <property type="entry name" value="ABC_TM1"/>
    <property type="match status" value="1"/>
</dbReference>
<name>A0A1A8ZFC1_9ACTN</name>
<feature type="transmembrane region" description="Helical" evidence="7">
    <location>
        <begin position="240"/>
        <end position="262"/>
    </location>
</feature>
<dbReference type="AlphaFoldDB" id="A0A1A8ZFC1"/>
<dbReference type="FunFam" id="1.10.3720.10:FF:000003">
    <property type="entry name" value="Aliphatic sulfonate ABC transporter permease"/>
    <property type="match status" value="1"/>
</dbReference>